<keyword evidence="3" id="KW-1185">Reference proteome</keyword>
<proteinExistence type="predicted"/>
<reference evidence="2 3" key="1">
    <citation type="submission" date="2019-02" db="EMBL/GenBank/DDBJ databases">
        <title>Deep-cultivation of Planctomycetes and their phenomic and genomic characterization uncovers novel biology.</title>
        <authorList>
            <person name="Wiegand S."/>
            <person name="Jogler M."/>
            <person name="Boedeker C."/>
            <person name="Pinto D."/>
            <person name="Vollmers J."/>
            <person name="Rivas-Marin E."/>
            <person name="Kohn T."/>
            <person name="Peeters S.H."/>
            <person name="Heuer A."/>
            <person name="Rast P."/>
            <person name="Oberbeckmann S."/>
            <person name="Bunk B."/>
            <person name="Jeske O."/>
            <person name="Meyerdierks A."/>
            <person name="Storesund J.E."/>
            <person name="Kallscheuer N."/>
            <person name="Luecker S."/>
            <person name="Lage O.M."/>
            <person name="Pohl T."/>
            <person name="Merkel B.J."/>
            <person name="Hornburger P."/>
            <person name="Mueller R.-W."/>
            <person name="Bruemmer F."/>
            <person name="Labrenz M."/>
            <person name="Spormann A.M."/>
            <person name="Op den Camp H."/>
            <person name="Overmann J."/>
            <person name="Amann R."/>
            <person name="Jetten M.S.M."/>
            <person name="Mascher T."/>
            <person name="Medema M.H."/>
            <person name="Devos D.P."/>
            <person name="Kaster A.-K."/>
            <person name="Ovreas L."/>
            <person name="Rohde M."/>
            <person name="Galperin M.Y."/>
            <person name="Jogler C."/>
        </authorList>
    </citation>
    <scope>NUCLEOTIDE SEQUENCE [LARGE SCALE GENOMIC DNA]</scope>
    <source>
        <strain evidence="2 3">Pla133</strain>
    </source>
</reference>
<protein>
    <submittedName>
        <fullName evidence="2">Uncharacterized protein</fullName>
    </submittedName>
</protein>
<feature type="signal peptide" evidence="1">
    <location>
        <begin position="1"/>
        <end position="28"/>
    </location>
</feature>
<feature type="chain" id="PRO_5021992672" evidence="1">
    <location>
        <begin position="29"/>
        <end position="488"/>
    </location>
</feature>
<dbReference type="EMBL" id="CP036287">
    <property type="protein sequence ID" value="QDU66115.1"/>
    <property type="molecule type" value="Genomic_DNA"/>
</dbReference>
<evidence type="ECO:0000313" key="2">
    <source>
        <dbReference type="EMBL" id="QDU66115.1"/>
    </source>
</evidence>
<dbReference type="AlphaFoldDB" id="A0A518BGL9"/>
<gene>
    <name evidence="2" type="ORF">Pla133_11810</name>
</gene>
<keyword evidence="1" id="KW-0732">Signal</keyword>
<sequence length="488" mass="49912" precursor="true">MDRRNKTLNALHRLTLAFVAATAALVSAAPAEIDAAPPTTAHLSLVQDAAAGTLELRLSGAAGERCALSAGSIDVPGVWLPLPLLDLDPAGSASVKMPAPSAPLGGLVLRAEWLEDGRLRSTQCVPMSLEQPLGDIWDMGVAFDGSSLSAGDVVSSSQPWSFFAQVSASAGGAPAAAVLFDDAGGGPDNGRVLGIVSRGAAPTAGAPAGGGAGILRVDFPGPTLMTKVRVVDVVGSGAMLRLFDGASQVYQQPIADMAGDGFVDQYVPSLVVSAFELVLPVAGAIAEVQLMPWELVVDFDRSTTGVPVDSLAAGGEVDSGYENIGIFGGFVTASNAAESHPDKAILFDSAAPSGGDLDLVCPGPGLGNRVAREKVLIIAENDLDLDADGLVDDPDDEAAGGVLTIDFVTNTVRFRSATVIDVDDDGASFVRVYDDLTGAPHDFPLANLGDNSVQTVMGDLPTRQVELHLAGSGALAELRFGPIPFPQE</sequence>
<dbReference type="Proteomes" id="UP000316921">
    <property type="component" value="Chromosome"/>
</dbReference>
<dbReference type="KEGG" id="pbap:Pla133_11810"/>
<evidence type="ECO:0000256" key="1">
    <source>
        <dbReference type="SAM" id="SignalP"/>
    </source>
</evidence>
<organism evidence="2 3">
    <name type="scientific">Engelhardtia mirabilis</name>
    <dbReference type="NCBI Taxonomy" id="2528011"/>
    <lineage>
        <taxon>Bacteria</taxon>
        <taxon>Pseudomonadati</taxon>
        <taxon>Planctomycetota</taxon>
        <taxon>Planctomycetia</taxon>
        <taxon>Planctomycetia incertae sedis</taxon>
        <taxon>Engelhardtia</taxon>
    </lineage>
</organism>
<name>A0A518BGL9_9BACT</name>
<accession>A0A518BGL9</accession>
<evidence type="ECO:0000313" key="3">
    <source>
        <dbReference type="Proteomes" id="UP000316921"/>
    </source>
</evidence>